<evidence type="ECO:0000313" key="1">
    <source>
        <dbReference type="EMBL" id="SEO41029.1"/>
    </source>
</evidence>
<gene>
    <name evidence="1" type="ORF">SAMN05444123_102551</name>
</gene>
<dbReference type="Proteomes" id="UP000199615">
    <property type="component" value="Unassembled WGS sequence"/>
</dbReference>
<dbReference type="OrthoDB" id="7216893at2"/>
<accession>A0A1H8PGA5</accession>
<sequence>MTESCIGANYTGLVFRVAHGDTGEIRIGYSAHWQENDNPALAGFLKLLGERYPLSLKAA</sequence>
<protein>
    <submittedName>
        <fullName evidence="1">Uncharacterized protein</fullName>
    </submittedName>
</protein>
<reference evidence="2" key="1">
    <citation type="submission" date="2016-10" db="EMBL/GenBank/DDBJ databases">
        <authorList>
            <person name="Varghese N."/>
            <person name="Submissions S."/>
        </authorList>
    </citation>
    <scope>NUCLEOTIDE SEQUENCE [LARGE SCALE GENOMIC DNA]</scope>
    <source>
        <strain evidence="2">DSM 123</strain>
    </source>
</reference>
<evidence type="ECO:0000313" key="2">
    <source>
        <dbReference type="Proteomes" id="UP000199615"/>
    </source>
</evidence>
<keyword evidence="2" id="KW-1185">Reference proteome</keyword>
<dbReference type="EMBL" id="FODT01000002">
    <property type="protein sequence ID" value="SEO41029.1"/>
    <property type="molecule type" value="Genomic_DNA"/>
</dbReference>
<dbReference type="RefSeq" id="WP_092682398.1">
    <property type="nucleotide sequence ID" value="NZ_FODT01000002.1"/>
</dbReference>
<dbReference type="AlphaFoldDB" id="A0A1H8PGA5"/>
<name>A0A1H8PGA5_9BRAD</name>
<organism evidence="1 2">
    <name type="scientific">Rhodopseudomonas pseudopalustris</name>
    <dbReference type="NCBI Taxonomy" id="1513892"/>
    <lineage>
        <taxon>Bacteria</taxon>
        <taxon>Pseudomonadati</taxon>
        <taxon>Pseudomonadota</taxon>
        <taxon>Alphaproteobacteria</taxon>
        <taxon>Hyphomicrobiales</taxon>
        <taxon>Nitrobacteraceae</taxon>
        <taxon>Rhodopseudomonas</taxon>
    </lineage>
</organism>
<proteinExistence type="predicted"/>